<feature type="region of interest" description="Disordered" evidence="1">
    <location>
        <begin position="680"/>
        <end position="700"/>
    </location>
</feature>
<keyword evidence="3" id="KW-1185">Reference proteome</keyword>
<reference evidence="2 3" key="1">
    <citation type="submission" date="2020-10" db="EMBL/GenBank/DDBJ databases">
        <authorList>
            <person name="Sedaghatjoo S."/>
        </authorList>
    </citation>
    <scope>NUCLEOTIDE SEQUENCE [LARGE SCALE GENOMIC DNA]</scope>
    <source>
        <strain evidence="2 3">LLFL</strain>
    </source>
</reference>
<accession>A0A9N8MGQ1</accession>
<sequence length="767" mass="84405">MVLLAELPAEIIQQIAFEVALTEQKQNQDPLALLFGRPRRAYLPVPHHLPALLQTCSRFHSLLNFQHNPAFYARLFRFHYDTLAIGRRFSALALQPHALAAEYRHRAIRIRHILQHRSRIHNHSHSHSHSHSHDNNDHLATLWTLYLLTIENDGSNVLVLKAVDTLQYLDDLASDPTLPLHQSTDDYPQDSAAHALALHIRNLLLQLPRLHSQTARERLNYQLRPFVFAAHKFDAFLAPWTYEHLPLGSVARDSFALQQQRSSSSPSSSSTQAQPHNPYLADLTPREQVHHVPYCGGVLRLAQPNPVLPACQLFFGLIEQDEDQDADEEDELPELNTESASNEVRDPVAEQHVSMPSSSREDELSENISNRAITANALHQALTKGGISIQQVLDAIQTAATSSPSPLASSSSSSSASTSQLPLSADGAAIAAAAVSTSTVLNNARFLSSTSSNASTDTDTDAEVTTALTVLLDTLAVRATDATGSTGLRPGSLGSLGLIAPLFDQLRARDDGTGTGDVWAVLAQVLSLLRDRSASSDRSDASASQVDQTGEHARNIDPTFTHLTSPTFSSSQAHDVDFQRLTACLSPFLSPGLSPLHFSTHFAGTWEGRFAFFDFDSYRDMLASGSVRPLMGEGQYGEQAQVWKLEEKVVKVRRSKAELERGRSSWRGGWVEGFGLEEGVEEEHEGEVGGTQDEDDDETEEVEEIAISGVGHSAWGHFVLKGRVRSWDGLVSLVKEYCPDGRGRWRYRGYLVAGERMDSLSNVLYAL</sequence>
<comment type="caution">
    <text evidence="2">The sequence shown here is derived from an EMBL/GenBank/DDBJ whole genome shotgun (WGS) entry which is preliminary data.</text>
</comment>
<feature type="region of interest" description="Disordered" evidence="1">
    <location>
        <begin position="322"/>
        <end position="365"/>
    </location>
</feature>
<feature type="region of interest" description="Disordered" evidence="1">
    <location>
        <begin position="258"/>
        <end position="279"/>
    </location>
</feature>
<feature type="region of interest" description="Disordered" evidence="1">
    <location>
        <begin position="537"/>
        <end position="561"/>
    </location>
</feature>
<name>A0A9N8MGQ1_9BASI</name>
<organism evidence="2 3">
    <name type="scientific">Tilletia laevis</name>
    <dbReference type="NCBI Taxonomy" id="157183"/>
    <lineage>
        <taxon>Eukaryota</taxon>
        <taxon>Fungi</taxon>
        <taxon>Dikarya</taxon>
        <taxon>Basidiomycota</taxon>
        <taxon>Ustilaginomycotina</taxon>
        <taxon>Exobasidiomycetes</taxon>
        <taxon>Tilletiales</taxon>
        <taxon>Tilletiaceae</taxon>
        <taxon>Tilletia</taxon>
    </lineage>
</organism>
<dbReference type="EMBL" id="CAJHJF010008035">
    <property type="protein sequence ID" value="CAD6965358.1"/>
    <property type="molecule type" value="Genomic_DNA"/>
</dbReference>
<dbReference type="AlphaFoldDB" id="A0A9N8MGQ1"/>
<evidence type="ECO:0000256" key="1">
    <source>
        <dbReference type="SAM" id="MobiDB-lite"/>
    </source>
</evidence>
<evidence type="ECO:0000313" key="3">
    <source>
        <dbReference type="Proteomes" id="UP000836404"/>
    </source>
</evidence>
<feature type="compositionally biased region" description="Low complexity" evidence="1">
    <location>
        <begin position="258"/>
        <end position="274"/>
    </location>
</feature>
<feature type="compositionally biased region" description="Acidic residues" evidence="1">
    <location>
        <begin position="322"/>
        <end position="333"/>
    </location>
</feature>
<protein>
    <submittedName>
        <fullName evidence="2">Uncharacterized protein</fullName>
    </submittedName>
</protein>
<gene>
    <name evidence="2" type="ORF">JKILLFL_G8777</name>
</gene>
<evidence type="ECO:0000313" key="2">
    <source>
        <dbReference type="EMBL" id="CAD6965358.1"/>
    </source>
</evidence>
<proteinExistence type="predicted"/>
<dbReference type="Proteomes" id="UP000836404">
    <property type="component" value="Unassembled WGS sequence"/>
</dbReference>